<gene>
    <name evidence="2" type="ORF">PVAND_015326</name>
</gene>
<feature type="chain" id="PRO_5039928153" description="Secreted protein" evidence="1">
    <location>
        <begin position="21"/>
        <end position="155"/>
    </location>
</feature>
<sequence length="155" mass="17218">MARILSYGFILFRLIFTINAGGPSEQSCTDFISQFNSAFGNVSSIVQDICDSAILKITDLDASTSSDVFEKSAHEIASDSIGEIYIQFDKVIDAIGKFMPGISTHDIFTYFITGSTAEYPLNCYNDFQSIFIDLVNECFTRVNSYINDLSETHPL</sequence>
<reference evidence="2" key="1">
    <citation type="submission" date="2021-03" db="EMBL/GenBank/DDBJ databases">
        <title>Chromosome level genome of the anhydrobiotic midge Polypedilum vanderplanki.</title>
        <authorList>
            <person name="Yoshida Y."/>
            <person name="Kikawada T."/>
            <person name="Gusev O."/>
        </authorList>
    </citation>
    <scope>NUCLEOTIDE SEQUENCE</scope>
    <source>
        <strain evidence="2">NIAS01</strain>
        <tissue evidence="2">Whole body or cell culture</tissue>
    </source>
</reference>
<comment type="caution">
    <text evidence="2">The sequence shown here is derived from an EMBL/GenBank/DDBJ whole genome shotgun (WGS) entry which is preliminary data.</text>
</comment>
<proteinExistence type="predicted"/>
<name>A0A9J6BCG6_POLVA</name>
<evidence type="ECO:0000313" key="2">
    <source>
        <dbReference type="EMBL" id="KAG5667343.1"/>
    </source>
</evidence>
<evidence type="ECO:0000313" key="3">
    <source>
        <dbReference type="Proteomes" id="UP001107558"/>
    </source>
</evidence>
<dbReference type="Proteomes" id="UP001107558">
    <property type="component" value="Chromosome 4"/>
</dbReference>
<dbReference type="EMBL" id="JADBJN010000004">
    <property type="protein sequence ID" value="KAG5667343.1"/>
    <property type="molecule type" value="Genomic_DNA"/>
</dbReference>
<evidence type="ECO:0000256" key="1">
    <source>
        <dbReference type="SAM" id="SignalP"/>
    </source>
</evidence>
<evidence type="ECO:0008006" key="4">
    <source>
        <dbReference type="Google" id="ProtNLM"/>
    </source>
</evidence>
<keyword evidence="3" id="KW-1185">Reference proteome</keyword>
<accession>A0A9J6BCG6</accession>
<protein>
    <recommendedName>
        <fullName evidence="4">Secreted protein</fullName>
    </recommendedName>
</protein>
<feature type="signal peptide" evidence="1">
    <location>
        <begin position="1"/>
        <end position="20"/>
    </location>
</feature>
<organism evidence="2 3">
    <name type="scientific">Polypedilum vanderplanki</name>
    <name type="common">Sleeping chironomid midge</name>
    <dbReference type="NCBI Taxonomy" id="319348"/>
    <lineage>
        <taxon>Eukaryota</taxon>
        <taxon>Metazoa</taxon>
        <taxon>Ecdysozoa</taxon>
        <taxon>Arthropoda</taxon>
        <taxon>Hexapoda</taxon>
        <taxon>Insecta</taxon>
        <taxon>Pterygota</taxon>
        <taxon>Neoptera</taxon>
        <taxon>Endopterygota</taxon>
        <taxon>Diptera</taxon>
        <taxon>Nematocera</taxon>
        <taxon>Chironomoidea</taxon>
        <taxon>Chironomidae</taxon>
        <taxon>Chironominae</taxon>
        <taxon>Polypedilum</taxon>
        <taxon>Polypedilum</taxon>
    </lineage>
</organism>
<keyword evidence="1" id="KW-0732">Signal</keyword>
<dbReference type="AlphaFoldDB" id="A0A9J6BCG6"/>